<proteinExistence type="predicted"/>
<accession>A0A0B6WZM1</accession>
<dbReference type="Proteomes" id="UP000031518">
    <property type="component" value="Unassembled WGS sequence"/>
</dbReference>
<evidence type="ECO:0000256" key="2">
    <source>
        <dbReference type="ARBA" id="ARBA00022722"/>
    </source>
</evidence>
<dbReference type="EMBL" id="CBXV010000008">
    <property type="protein sequence ID" value="CDM66728.1"/>
    <property type="molecule type" value="Genomic_DNA"/>
</dbReference>
<dbReference type="GO" id="GO:0110001">
    <property type="term" value="C:toxin-antitoxin complex"/>
    <property type="evidence" value="ECO:0007669"/>
    <property type="project" value="InterPro"/>
</dbReference>
<dbReference type="STRING" id="454194.PYK22_02761"/>
<sequence>MRDRLIHHYFGVSLDVVWEIVSAELGEVALQVEEILRELGEQQLICA</sequence>
<dbReference type="GO" id="GO:0016787">
    <property type="term" value="F:hydrolase activity"/>
    <property type="evidence" value="ECO:0007669"/>
    <property type="project" value="UniProtKB-KW"/>
</dbReference>
<reference evidence="4 5" key="1">
    <citation type="submission" date="2013-12" db="EMBL/GenBank/DDBJ databases">
        <authorList>
            <person name="Stott M."/>
        </authorList>
    </citation>
    <scope>NUCLEOTIDE SEQUENCE [LARGE SCALE GENOMIC DNA]</scope>
    <source>
        <strain evidence="4 5">K22</strain>
    </source>
</reference>
<organism evidence="4 5">
    <name type="scientific">Pyrinomonas methylaliphatogenes</name>
    <dbReference type="NCBI Taxonomy" id="454194"/>
    <lineage>
        <taxon>Bacteria</taxon>
        <taxon>Pseudomonadati</taxon>
        <taxon>Acidobacteriota</taxon>
        <taxon>Blastocatellia</taxon>
        <taxon>Blastocatellales</taxon>
        <taxon>Pyrinomonadaceae</taxon>
        <taxon>Pyrinomonas</taxon>
    </lineage>
</organism>
<evidence type="ECO:0000256" key="1">
    <source>
        <dbReference type="ARBA" id="ARBA00022649"/>
    </source>
</evidence>
<name>A0A0B6WZM1_9BACT</name>
<gene>
    <name evidence="4" type="ORF">PYK22_02761</name>
</gene>
<keyword evidence="3" id="KW-0378">Hydrolase</keyword>
<evidence type="ECO:0000313" key="4">
    <source>
        <dbReference type="EMBL" id="CDM66728.1"/>
    </source>
</evidence>
<evidence type="ECO:0000313" key="5">
    <source>
        <dbReference type="Proteomes" id="UP000031518"/>
    </source>
</evidence>
<reference evidence="4 5" key="2">
    <citation type="submission" date="2015-01" db="EMBL/GenBank/DDBJ databases">
        <title>Complete genome sequence of Pyrinomonas methylaliphatogenes type strain K22T.</title>
        <authorList>
            <person name="Lee K.C.Y."/>
            <person name="Power J.F."/>
            <person name="Dunfield P.F."/>
            <person name="Morgan X.C."/>
            <person name="Huttenhower C."/>
            <person name="Stott M.B."/>
        </authorList>
    </citation>
    <scope>NUCLEOTIDE SEQUENCE [LARGE SCALE GENOMIC DNA]</scope>
    <source>
        <strain evidence="4 5">K22</strain>
    </source>
</reference>
<protein>
    <recommendedName>
        <fullName evidence="6">DUF86 domain-containing protein</fullName>
    </recommendedName>
</protein>
<evidence type="ECO:0000256" key="3">
    <source>
        <dbReference type="ARBA" id="ARBA00022801"/>
    </source>
</evidence>
<dbReference type="InterPro" id="IPR008201">
    <property type="entry name" value="HepT-like"/>
</dbReference>
<evidence type="ECO:0008006" key="6">
    <source>
        <dbReference type="Google" id="ProtNLM"/>
    </source>
</evidence>
<dbReference type="Pfam" id="PF01934">
    <property type="entry name" value="HepT-like"/>
    <property type="match status" value="1"/>
</dbReference>
<dbReference type="AlphaFoldDB" id="A0A0B6WZM1"/>
<keyword evidence="2" id="KW-0540">Nuclease</keyword>
<keyword evidence="5" id="KW-1185">Reference proteome</keyword>
<dbReference type="GO" id="GO:0004540">
    <property type="term" value="F:RNA nuclease activity"/>
    <property type="evidence" value="ECO:0007669"/>
    <property type="project" value="InterPro"/>
</dbReference>
<keyword evidence="1" id="KW-1277">Toxin-antitoxin system</keyword>